<evidence type="ECO:0000256" key="1">
    <source>
        <dbReference type="SAM" id="MobiDB-lite"/>
    </source>
</evidence>
<dbReference type="GO" id="GO:0005768">
    <property type="term" value="C:endosome"/>
    <property type="evidence" value="ECO:0007669"/>
    <property type="project" value="TreeGrafter"/>
</dbReference>
<dbReference type="PANTHER" id="PTHR13336:SF3">
    <property type="entry name" value="OCIA DOMAIN-CONTAINING PROTEIN 1"/>
    <property type="match status" value="1"/>
</dbReference>
<feature type="region of interest" description="Disordered" evidence="1">
    <location>
        <begin position="150"/>
        <end position="251"/>
    </location>
</feature>
<gene>
    <name evidence="3" type="ORF">PSYICH_LOCUS5169</name>
</gene>
<accession>A0A9P0CQV3</accession>
<keyword evidence="4" id="KW-1185">Reference proteome</keyword>
<name>A0A9P0CQV3_9CUCU</name>
<dbReference type="InterPro" id="IPR009764">
    <property type="entry name" value="OCIA_dom"/>
</dbReference>
<feature type="region of interest" description="Disordered" evidence="1">
    <location>
        <begin position="1"/>
        <end position="24"/>
    </location>
</feature>
<evidence type="ECO:0000313" key="4">
    <source>
        <dbReference type="Proteomes" id="UP001153636"/>
    </source>
</evidence>
<feature type="compositionally biased region" description="Low complexity" evidence="1">
    <location>
        <begin position="225"/>
        <end position="236"/>
    </location>
</feature>
<dbReference type="AlphaFoldDB" id="A0A9P0CQV3"/>
<sequence length="251" mass="28390">MINPDQSSEGPRRPPPFDPNNRKKVQFSQDELRVLKECNKESFYQRCLPLSALLAGSSYYAVKAGFLKGNPKFGATPKVIVSVIVGYFVGKFSYQSKCAEKLMQLPNSQIGEMLRQKRRGNIRENMDNTFGPGLSLAPFSGINTSDTYSDVSPYSSLDIDTNRPENKGLDDYNRPSMDNSNIENLEEMPPEQKYATTYEELRKKNREEYTQKRIGKSPESKPPATTNFSNSSSNSTEKIESKNKYGDNNFE</sequence>
<dbReference type="OrthoDB" id="6513616at2759"/>
<feature type="domain" description="OCIA" evidence="2">
    <location>
        <begin position="25"/>
        <end position="109"/>
    </location>
</feature>
<dbReference type="PANTHER" id="PTHR13336">
    <property type="entry name" value="OVARIAN CARCINOMA IMMUNOREACTIVE ANTIGEN"/>
    <property type="match status" value="1"/>
</dbReference>
<evidence type="ECO:0000259" key="2">
    <source>
        <dbReference type="Pfam" id="PF07051"/>
    </source>
</evidence>
<dbReference type="Pfam" id="PF07051">
    <property type="entry name" value="OCIA"/>
    <property type="match status" value="1"/>
</dbReference>
<feature type="compositionally biased region" description="Basic and acidic residues" evidence="1">
    <location>
        <begin position="160"/>
        <end position="173"/>
    </location>
</feature>
<reference evidence="3" key="1">
    <citation type="submission" date="2022-01" db="EMBL/GenBank/DDBJ databases">
        <authorList>
            <person name="King R."/>
        </authorList>
    </citation>
    <scope>NUCLEOTIDE SEQUENCE</scope>
</reference>
<evidence type="ECO:0000313" key="3">
    <source>
        <dbReference type="EMBL" id="CAH1104245.1"/>
    </source>
</evidence>
<organism evidence="3 4">
    <name type="scientific">Psylliodes chrysocephalus</name>
    <dbReference type="NCBI Taxonomy" id="3402493"/>
    <lineage>
        <taxon>Eukaryota</taxon>
        <taxon>Metazoa</taxon>
        <taxon>Ecdysozoa</taxon>
        <taxon>Arthropoda</taxon>
        <taxon>Hexapoda</taxon>
        <taxon>Insecta</taxon>
        <taxon>Pterygota</taxon>
        <taxon>Neoptera</taxon>
        <taxon>Endopterygota</taxon>
        <taxon>Coleoptera</taxon>
        <taxon>Polyphaga</taxon>
        <taxon>Cucujiformia</taxon>
        <taxon>Chrysomeloidea</taxon>
        <taxon>Chrysomelidae</taxon>
        <taxon>Galerucinae</taxon>
        <taxon>Alticini</taxon>
        <taxon>Psylliodes</taxon>
    </lineage>
</organism>
<proteinExistence type="predicted"/>
<dbReference type="Proteomes" id="UP001153636">
    <property type="component" value="Chromosome 16"/>
</dbReference>
<dbReference type="InterPro" id="IPR040187">
    <property type="entry name" value="OCAD1/2"/>
</dbReference>
<dbReference type="EMBL" id="OV651828">
    <property type="protein sequence ID" value="CAH1104245.1"/>
    <property type="molecule type" value="Genomic_DNA"/>
</dbReference>
<feature type="compositionally biased region" description="Basic and acidic residues" evidence="1">
    <location>
        <begin position="199"/>
        <end position="219"/>
    </location>
</feature>
<feature type="compositionally biased region" description="Polar residues" evidence="1">
    <location>
        <begin position="150"/>
        <end position="159"/>
    </location>
</feature>
<protein>
    <recommendedName>
        <fullName evidence="2">OCIA domain-containing protein</fullName>
    </recommendedName>
</protein>